<feature type="non-terminal residue" evidence="2">
    <location>
        <position position="210"/>
    </location>
</feature>
<evidence type="ECO:0000313" key="3">
    <source>
        <dbReference type="Proteomes" id="UP001497497"/>
    </source>
</evidence>
<sequence>MKLFILLVILNTDFSFGQEIKMFEVRQEDSNTKCTSGLLSNIDRLSFNTTVKFRNELKNNSIVRFEIRPNTSNEYKLLFSVDVKSECTENKKTGNYYHCSNISDNAFNISIISEVFPQFSEAYIRGVIKHYNQTEMASDQLKLPKIVEPTDVKGKLTVNGKNVTDKTNCSFIIDDVDLRIEYVCMGQASPCLVEISSNDSTKVEAGANRA</sequence>
<name>A0AAV2H8B8_LYMST</name>
<evidence type="ECO:0000313" key="2">
    <source>
        <dbReference type="EMBL" id="CAL1528381.1"/>
    </source>
</evidence>
<dbReference type="EMBL" id="CAXITT010000032">
    <property type="protein sequence ID" value="CAL1528381.1"/>
    <property type="molecule type" value="Genomic_DNA"/>
</dbReference>
<dbReference type="Proteomes" id="UP001497497">
    <property type="component" value="Unassembled WGS sequence"/>
</dbReference>
<reference evidence="2 3" key="1">
    <citation type="submission" date="2024-04" db="EMBL/GenBank/DDBJ databases">
        <authorList>
            <consortium name="Genoscope - CEA"/>
            <person name="William W."/>
        </authorList>
    </citation>
    <scope>NUCLEOTIDE SEQUENCE [LARGE SCALE GENOMIC DNA]</scope>
</reference>
<accession>A0AAV2H8B8</accession>
<proteinExistence type="predicted"/>
<comment type="caution">
    <text evidence="2">The sequence shown here is derived from an EMBL/GenBank/DDBJ whole genome shotgun (WGS) entry which is preliminary data.</text>
</comment>
<feature type="chain" id="PRO_5043416036" evidence="1">
    <location>
        <begin position="18"/>
        <end position="210"/>
    </location>
</feature>
<organism evidence="2 3">
    <name type="scientific">Lymnaea stagnalis</name>
    <name type="common">Great pond snail</name>
    <name type="synonym">Helix stagnalis</name>
    <dbReference type="NCBI Taxonomy" id="6523"/>
    <lineage>
        <taxon>Eukaryota</taxon>
        <taxon>Metazoa</taxon>
        <taxon>Spiralia</taxon>
        <taxon>Lophotrochozoa</taxon>
        <taxon>Mollusca</taxon>
        <taxon>Gastropoda</taxon>
        <taxon>Heterobranchia</taxon>
        <taxon>Euthyneura</taxon>
        <taxon>Panpulmonata</taxon>
        <taxon>Hygrophila</taxon>
        <taxon>Lymnaeoidea</taxon>
        <taxon>Lymnaeidae</taxon>
        <taxon>Lymnaea</taxon>
    </lineage>
</organism>
<protein>
    <submittedName>
        <fullName evidence="2">Uncharacterized protein</fullName>
    </submittedName>
</protein>
<keyword evidence="3" id="KW-1185">Reference proteome</keyword>
<dbReference type="AlphaFoldDB" id="A0AAV2H8B8"/>
<gene>
    <name evidence="2" type="ORF">GSLYS_00002551001</name>
</gene>
<evidence type="ECO:0000256" key="1">
    <source>
        <dbReference type="SAM" id="SignalP"/>
    </source>
</evidence>
<keyword evidence="1" id="KW-0732">Signal</keyword>
<feature type="signal peptide" evidence="1">
    <location>
        <begin position="1"/>
        <end position="17"/>
    </location>
</feature>